<dbReference type="InterPro" id="IPR021508">
    <property type="entry name" value="Gp17-like"/>
</dbReference>
<dbReference type="RefSeq" id="WP_307059271.1">
    <property type="nucleotide sequence ID" value="NZ_JAUSUH010000003.1"/>
</dbReference>
<dbReference type="Pfam" id="PF11367">
    <property type="entry name" value="Tail_completion_gp17"/>
    <property type="match status" value="1"/>
</dbReference>
<keyword evidence="2" id="KW-1185">Reference proteome</keyword>
<proteinExistence type="predicted"/>
<name>A0ABU0DFJ6_9HYPH</name>
<protein>
    <recommendedName>
        <fullName evidence="3">DUF3168 domain-containing protein</fullName>
    </recommendedName>
</protein>
<dbReference type="Proteomes" id="UP001238467">
    <property type="component" value="Unassembled WGS sequence"/>
</dbReference>
<reference evidence="1 2" key="1">
    <citation type="submission" date="2023-07" db="EMBL/GenBank/DDBJ databases">
        <title>Genomic Encyclopedia of Type Strains, Phase IV (KMG-IV): sequencing the most valuable type-strain genomes for metagenomic binning, comparative biology and taxonomic classification.</title>
        <authorList>
            <person name="Goeker M."/>
        </authorList>
    </citation>
    <scope>NUCLEOTIDE SEQUENCE [LARGE SCALE GENOMIC DNA]</scope>
    <source>
        <strain evidence="1 2">DSM 1277</strain>
    </source>
</reference>
<comment type="caution">
    <text evidence="1">The sequence shown here is derived from an EMBL/GenBank/DDBJ whole genome shotgun (WGS) entry which is preliminary data.</text>
</comment>
<organism evidence="1 2">
    <name type="scientific">Ancylobacter vacuolatus</name>
    <dbReference type="NCBI Taxonomy" id="223389"/>
    <lineage>
        <taxon>Bacteria</taxon>
        <taxon>Pseudomonadati</taxon>
        <taxon>Pseudomonadota</taxon>
        <taxon>Alphaproteobacteria</taxon>
        <taxon>Hyphomicrobiales</taxon>
        <taxon>Xanthobacteraceae</taxon>
        <taxon>Ancylobacter</taxon>
    </lineage>
</organism>
<dbReference type="EMBL" id="JAUSUH010000003">
    <property type="protein sequence ID" value="MDQ0347194.1"/>
    <property type="molecule type" value="Genomic_DNA"/>
</dbReference>
<evidence type="ECO:0000313" key="2">
    <source>
        <dbReference type="Proteomes" id="UP001238467"/>
    </source>
</evidence>
<dbReference type="Gene3D" id="3.30.2000.30">
    <property type="match status" value="1"/>
</dbReference>
<sequence>MSAGAHSGAAVALRRAIHAALAGDAALTTALGGARIHDVPPSGAEFPYVTLGEAQVLDWSTATEAGAEHRLTLACWSRQGGHGEAHGLAHLVQQALHDAPLALEGHRLVNLRLSSAEIRREPGGRTYRALLRFRAVTEAA</sequence>
<evidence type="ECO:0008006" key="3">
    <source>
        <dbReference type="Google" id="ProtNLM"/>
    </source>
</evidence>
<evidence type="ECO:0000313" key="1">
    <source>
        <dbReference type="EMBL" id="MDQ0347194.1"/>
    </source>
</evidence>
<accession>A0ABU0DFJ6</accession>
<dbReference type="InterPro" id="IPR053745">
    <property type="entry name" value="Viral_Tail_Comp_sf"/>
</dbReference>
<gene>
    <name evidence="1" type="ORF">J2S76_001618</name>
</gene>